<reference evidence="2 3" key="1">
    <citation type="submission" date="2018-05" db="EMBL/GenBank/DDBJ databases">
        <title>Genomic Encyclopedia of Type Strains, Phase IV (KMG-IV): sequencing the most valuable type-strain genomes for metagenomic binning, comparative biology and taxonomic classification.</title>
        <authorList>
            <person name="Goeker M."/>
        </authorList>
    </citation>
    <scope>NUCLEOTIDE SEQUENCE [LARGE SCALE GENOMIC DNA]</scope>
    <source>
        <strain evidence="2 3">DSM 44704</strain>
    </source>
</reference>
<feature type="compositionally biased region" description="Low complexity" evidence="1">
    <location>
        <begin position="54"/>
        <end position="64"/>
    </location>
</feature>
<comment type="caution">
    <text evidence="2">The sequence shown here is derived from an EMBL/GenBank/DDBJ whole genome shotgun (WGS) entry which is preliminary data.</text>
</comment>
<evidence type="ECO:0000313" key="2">
    <source>
        <dbReference type="EMBL" id="PXX68529.1"/>
    </source>
</evidence>
<dbReference type="EMBL" id="QJKF01000002">
    <property type="protein sequence ID" value="PXX68529.1"/>
    <property type="molecule type" value="Genomic_DNA"/>
</dbReference>
<feature type="region of interest" description="Disordered" evidence="1">
    <location>
        <begin position="25"/>
        <end position="73"/>
    </location>
</feature>
<dbReference type="AlphaFoldDB" id="A0A318KBX3"/>
<evidence type="ECO:0000313" key="3">
    <source>
        <dbReference type="Proteomes" id="UP000247569"/>
    </source>
</evidence>
<gene>
    <name evidence="2" type="ORF">DFR70_102211</name>
</gene>
<keyword evidence="3" id="KW-1185">Reference proteome</keyword>
<feature type="region of interest" description="Disordered" evidence="1">
    <location>
        <begin position="103"/>
        <end position="172"/>
    </location>
</feature>
<dbReference type="Proteomes" id="UP000247569">
    <property type="component" value="Unassembled WGS sequence"/>
</dbReference>
<accession>A0A318KBX3</accession>
<protein>
    <submittedName>
        <fullName evidence="2">Uncharacterized protein</fullName>
    </submittedName>
</protein>
<sequence length="292" mass="31740">MRALPAQLPVACSAFGVAAIGRRAPADQSAPPNAAPSAAGLSPWPFIGRHRRPAGGNPPRGSGRPARRPAPPGSYAGPLAPLVRGPCSWRAWAFLVPRVLWGRSPHTPPGGLRPRTPFPVRLPEAAPSDPLPGAPTRGRHRALSRSPAPRPCHRPPPGSRADPVSASAPQHLPSTRWKVGSRWWTRSICIRCGWQLEVHVSLGGADKRPETAVRFAGSNRVEVGCPPSSGVRCFRRKRIHVSTRWCASAIWRRRNCGWSHGFRRRTQGPGAVAVEFQRRWRRWAQAVGPTVA</sequence>
<feature type="compositionally biased region" description="Low complexity" evidence="1">
    <location>
        <begin position="26"/>
        <end position="43"/>
    </location>
</feature>
<name>A0A318KBX3_9NOCA</name>
<feature type="compositionally biased region" description="Pro residues" evidence="1">
    <location>
        <begin position="148"/>
        <end position="158"/>
    </location>
</feature>
<organism evidence="2 3">
    <name type="scientific">Nocardia tenerifensis</name>
    <dbReference type="NCBI Taxonomy" id="228006"/>
    <lineage>
        <taxon>Bacteria</taxon>
        <taxon>Bacillati</taxon>
        <taxon>Actinomycetota</taxon>
        <taxon>Actinomycetes</taxon>
        <taxon>Mycobacteriales</taxon>
        <taxon>Nocardiaceae</taxon>
        <taxon>Nocardia</taxon>
    </lineage>
</organism>
<proteinExistence type="predicted"/>
<evidence type="ECO:0000256" key="1">
    <source>
        <dbReference type="SAM" id="MobiDB-lite"/>
    </source>
</evidence>